<evidence type="ECO:0000256" key="4">
    <source>
        <dbReference type="ARBA" id="ARBA00022723"/>
    </source>
</evidence>
<evidence type="ECO:0000256" key="1">
    <source>
        <dbReference type="ARBA" id="ARBA00001966"/>
    </source>
</evidence>
<dbReference type="PROSITE" id="PS00690">
    <property type="entry name" value="DEAH_ATP_HELICASE"/>
    <property type="match status" value="1"/>
</dbReference>
<keyword evidence="7" id="KW-0347">Helicase</keyword>
<dbReference type="InterPro" id="IPR014013">
    <property type="entry name" value="Helic_SF1/SF2_ATP-bd_DinG/Rad3"/>
</dbReference>
<evidence type="ECO:0000256" key="5">
    <source>
        <dbReference type="ARBA" id="ARBA00022741"/>
    </source>
</evidence>
<dbReference type="PANTHER" id="PTHR11472">
    <property type="entry name" value="DNA REPAIR DEAD HELICASE RAD3/XP-D SUBFAMILY MEMBER"/>
    <property type="match status" value="1"/>
</dbReference>
<comment type="similarity">
    <text evidence="3">Belongs to the DEAD box helicase family. DEAH subfamily. DDX11/CHL1 sub-subfamily.</text>
</comment>
<feature type="compositionally biased region" description="Acidic residues" evidence="13">
    <location>
        <begin position="149"/>
        <end position="162"/>
    </location>
</feature>
<gene>
    <name evidence="15" type="ORF">HID58_007083</name>
</gene>
<dbReference type="PROSITE" id="PS51193">
    <property type="entry name" value="HELICASE_ATP_BIND_2"/>
    <property type="match status" value="1"/>
</dbReference>
<dbReference type="InterPro" id="IPR013020">
    <property type="entry name" value="Rad3/Chl1-like"/>
</dbReference>
<comment type="caution">
    <text evidence="15">The sequence shown here is derived from an EMBL/GenBank/DDBJ whole genome shotgun (WGS) entry which is preliminary data.</text>
</comment>
<name>A0ABQ8EE35_BRANA</name>
<reference evidence="15 16" key="1">
    <citation type="submission" date="2021-05" db="EMBL/GenBank/DDBJ databases">
        <title>Genome Assembly of Synthetic Allotetraploid Brassica napus Reveals Homoeologous Exchanges between Subgenomes.</title>
        <authorList>
            <person name="Davis J.T."/>
        </authorList>
    </citation>
    <scope>NUCLEOTIDE SEQUENCE [LARGE SCALE GENOMIC DNA]</scope>
    <source>
        <strain evidence="16">cv. Da-Ae</strain>
        <tissue evidence="15">Seedling</tissue>
    </source>
</reference>
<evidence type="ECO:0000256" key="8">
    <source>
        <dbReference type="ARBA" id="ARBA00022840"/>
    </source>
</evidence>
<organism evidence="15 16">
    <name type="scientific">Brassica napus</name>
    <name type="common">Rape</name>
    <dbReference type="NCBI Taxonomy" id="3708"/>
    <lineage>
        <taxon>Eukaryota</taxon>
        <taxon>Viridiplantae</taxon>
        <taxon>Streptophyta</taxon>
        <taxon>Embryophyta</taxon>
        <taxon>Tracheophyta</taxon>
        <taxon>Spermatophyta</taxon>
        <taxon>Magnoliopsida</taxon>
        <taxon>eudicotyledons</taxon>
        <taxon>Gunneridae</taxon>
        <taxon>Pentapetalae</taxon>
        <taxon>rosids</taxon>
        <taxon>malvids</taxon>
        <taxon>Brassicales</taxon>
        <taxon>Brassicaceae</taxon>
        <taxon>Brassiceae</taxon>
        <taxon>Brassica</taxon>
    </lineage>
</organism>
<dbReference type="EMBL" id="JAGKQM010000002">
    <property type="protein sequence ID" value="KAH0939622.1"/>
    <property type="molecule type" value="Genomic_DNA"/>
</dbReference>
<dbReference type="Pfam" id="PF13307">
    <property type="entry name" value="Helicase_C_2"/>
    <property type="match status" value="1"/>
</dbReference>
<evidence type="ECO:0000256" key="11">
    <source>
        <dbReference type="ARBA" id="ARBA00023235"/>
    </source>
</evidence>
<protein>
    <recommendedName>
        <fullName evidence="14">Helicase ATP-binding domain-containing protein</fullName>
    </recommendedName>
</protein>
<comment type="cofactor">
    <cofactor evidence="1">
        <name>[4Fe-4S] cluster</name>
        <dbReference type="ChEBI" id="CHEBI:49883"/>
    </cofactor>
</comment>
<evidence type="ECO:0000259" key="14">
    <source>
        <dbReference type="PROSITE" id="PS51193"/>
    </source>
</evidence>
<comment type="subcellular location">
    <subcellularLocation>
        <location evidence="2">Nucleus</location>
    </subcellularLocation>
</comment>
<evidence type="ECO:0000256" key="13">
    <source>
        <dbReference type="SAM" id="MobiDB-lite"/>
    </source>
</evidence>
<dbReference type="SMART" id="SM00488">
    <property type="entry name" value="DEXDc2"/>
    <property type="match status" value="1"/>
</dbReference>
<keyword evidence="4" id="KW-0479">Metal-binding</keyword>
<keyword evidence="6" id="KW-0378">Hydrolase</keyword>
<dbReference type="InterPro" id="IPR002464">
    <property type="entry name" value="DNA/RNA_helicase_DEAH_CS"/>
</dbReference>
<evidence type="ECO:0000256" key="9">
    <source>
        <dbReference type="ARBA" id="ARBA00023004"/>
    </source>
</evidence>
<dbReference type="NCBIfam" id="TIGR00604">
    <property type="entry name" value="rad3"/>
    <property type="match status" value="1"/>
</dbReference>
<dbReference type="PANTHER" id="PTHR11472:SF41">
    <property type="entry name" value="ATP-DEPENDENT DNA HELICASE DDX11-RELATED"/>
    <property type="match status" value="1"/>
</dbReference>
<evidence type="ECO:0000256" key="7">
    <source>
        <dbReference type="ARBA" id="ARBA00022806"/>
    </source>
</evidence>
<feature type="compositionally biased region" description="Acidic residues" evidence="13">
    <location>
        <begin position="115"/>
        <end position="133"/>
    </location>
</feature>
<dbReference type="InterPro" id="IPR045028">
    <property type="entry name" value="DinG/Rad3-like"/>
</dbReference>
<keyword evidence="5" id="KW-0547">Nucleotide-binding</keyword>
<dbReference type="SMART" id="SM00491">
    <property type="entry name" value="HELICc2"/>
    <property type="match status" value="1"/>
</dbReference>
<keyword evidence="8" id="KW-0067">ATP-binding</keyword>
<evidence type="ECO:0000313" key="15">
    <source>
        <dbReference type="EMBL" id="KAH0939622.1"/>
    </source>
</evidence>
<dbReference type="Pfam" id="PF06733">
    <property type="entry name" value="DEAD_2"/>
    <property type="match status" value="1"/>
</dbReference>
<feature type="region of interest" description="Disordered" evidence="13">
    <location>
        <begin position="78"/>
        <end position="163"/>
    </location>
</feature>
<keyword evidence="12" id="KW-0539">Nucleus</keyword>
<keyword evidence="9" id="KW-0408">Iron</keyword>
<evidence type="ECO:0000256" key="10">
    <source>
        <dbReference type="ARBA" id="ARBA00023014"/>
    </source>
</evidence>
<evidence type="ECO:0000256" key="2">
    <source>
        <dbReference type="ARBA" id="ARBA00004123"/>
    </source>
</evidence>
<dbReference type="Proteomes" id="UP000824890">
    <property type="component" value="Unassembled WGS sequence"/>
</dbReference>
<keyword evidence="11" id="KW-0413">Isomerase</keyword>
<evidence type="ECO:0000256" key="6">
    <source>
        <dbReference type="ARBA" id="ARBA00022801"/>
    </source>
</evidence>
<dbReference type="CDD" id="cd18788">
    <property type="entry name" value="SF2_C_XPD"/>
    <property type="match status" value="1"/>
</dbReference>
<evidence type="ECO:0000256" key="12">
    <source>
        <dbReference type="ARBA" id="ARBA00023242"/>
    </source>
</evidence>
<keyword evidence="10" id="KW-0411">Iron-sulfur</keyword>
<dbReference type="Gene3D" id="3.40.50.300">
    <property type="entry name" value="P-loop containing nucleotide triphosphate hydrolases"/>
    <property type="match status" value="2"/>
</dbReference>
<evidence type="ECO:0000256" key="3">
    <source>
        <dbReference type="ARBA" id="ARBA00008435"/>
    </source>
</evidence>
<dbReference type="InterPro" id="IPR010614">
    <property type="entry name" value="RAD3-like_helicase_DEAD"/>
</dbReference>
<feature type="domain" description="Helicase ATP-binding" evidence="14">
    <location>
        <begin position="23"/>
        <end position="357"/>
    </location>
</feature>
<keyword evidence="16" id="KW-1185">Reference proteome</keyword>
<feature type="compositionally biased region" description="Basic and acidic residues" evidence="13">
    <location>
        <begin position="95"/>
        <end position="114"/>
    </location>
</feature>
<evidence type="ECO:0000313" key="16">
    <source>
        <dbReference type="Proteomes" id="UP000824890"/>
    </source>
</evidence>
<dbReference type="InterPro" id="IPR006555">
    <property type="entry name" value="ATP-dep_Helicase_C"/>
</dbReference>
<proteinExistence type="inferred from homology"/>
<accession>A0ABQ8EE35</accession>
<dbReference type="InterPro" id="IPR027417">
    <property type="entry name" value="P-loop_NTPase"/>
</dbReference>
<sequence length="828" mass="92919">MLCVVGQCNMKEMIDKTQLAEEKQEFPGFPYEPYSIQIDFMNALYRFLDKGGVSMLESPTDESEPDWIRNFTVNSHNDAKTNSKSPFRVKKHAKEKRDFDARKEEEVSIRKQEAGDEANEQEFCLEEYESEEDSSSKRKPVGGGFYTSSEDEEDGSDEEEEGGGGGLKVFYCSRTHSQLSQFVKELRKTVFAQRVRVVCLGSRKNMCINEDVLKLGNVGRINERCPMLRKQSLQREFKAEILQQEAMDIEDLVQLGREMRTCPYYGSRRVAPAAELIILPYQSLLSKSSRESLGLNLKNSVVIIDEAHNLADTLLSMHDAKITISQLEDVHSSIESYLGRFQNLLGAGNRRYIQTLLILIRALLKPLATTSDGNLNSGNSGLDSGNPSKSKPCGGCSMAINDFLFSLNIDNINLVKLLAYIKQSNIIHKVSGYGERVAMLQKDPTAREEMSKLSSFRAFSDMLVALTHNNGDGRIIVSKMNSSTSGQKGGYIKYVMLTGAKLFSEVVDEAHAVVLAGGTLQPIEETRERLFPWLPSNQLQFFSCSHIVPSESIMPIAVSHGPSGLSFDFSHSSRSSTEMIQELGLLMSNLVALVPEGVIVFFSSFEYETQVHTAWTNSGILRRIMKKKRVFREPRRNTEVEAVLRDYKEAIESQRGAIMLAVVGGKVSEGINFSDGMCRCVVMVGLPYPSPSDIELLERIKHIEGLGDTESSKPCLTLVDDSYYSGDVREGFGVLRSCRRRGKEYYENLCMKAVNQSIGRAIRHAKDYSAILLVDARYANDPAKRTSHPSSKLPKWIKDHLIYSTKGYGDVHRLLHQFFKHKNVQKSS</sequence>
<dbReference type="InterPro" id="IPR006554">
    <property type="entry name" value="Helicase-like_DEXD_c2"/>
</dbReference>